<evidence type="ECO:0000256" key="2">
    <source>
        <dbReference type="ARBA" id="ARBA00006706"/>
    </source>
</evidence>
<dbReference type="RefSeq" id="WP_108996724.1">
    <property type="nucleotide sequence ID" value="NZ_QEEX01000001.1"/>
</dbReference>
<proteinExistence type="inferred from homology"/>
<comment type="similarity">
    <text evidence="2 6">Belongs to the FPP/GGPP synthase family.</text>
</comment>
<accession>A0A2U1SY53</accession>
<dbReference type="PROSITE" id="PS00444">
    <property type="entry name" value="POLYPRENYL_SYNTHASE_2"/>
    <property type="match status" value="1"/>
</dbReference>
<dbReference type="PROSITE" id="PS00723">
    <property type="entry name" value="POLYPRENYL_SYNTHASE_1"/>
    <property type="match status" value="1"/>
</dbReference>
<dbReference type="GO" id="GO:0046872">
    <property type="term" value="F:metal ion binding"/>
    <property type="evidence" value="ECO:0007669"/>
    <property type="project" value="UniProtKB-KW"/>
</dbReference>
<evidence type="ECO:0000256" key="4">
    <source>
        <dbReference type="ARBA" id="ARBA00022723"/>
    </source>
</evidence>
<comment type="caution">
    <text evidence="7">The sequence shown here is derived from an EMBL/GenBank/DDBJ whole genome shotgun (WGS) entry which is preliminary data.</text>
</comment>
<dbReference type="GO" id="GO:0008299">
    <property type="term" value="P:isoprenoid biosynthetic process"/>
    <property type="evidence" value="ECO:0007669"/>
    <property type="project" value="InterPro"/>
</dbReference>
<dbReference type="InterPro" id="IPR000092">
    <property type="entry name" value="Polyprenyl_synt"/>
</dbReference>
<keyword evidence="5" id="KW-0460">Magnesium</keyword>
<dbReference type="PANTHER" id="PTHR12001:SF85">
    <property type="entry name" value="SHORT CHAIN ISOPRENYL DIPHOSPHATE SYNTHASE"/>
    <property type="match status" value="1"/>
</dbReference>
<dbReference type="SFLD" id="SFLDG01017">
    <property type="entry name" value="Polyprenyl_Transferase_Like"/>
    <property type="match status" value="1"/>
</dbReference>
<reference evidence="8" key="1">
    <citation type="submission" date="2018-04" db="EMBL/GenBank/DDBJ databases">
        <authorList>
            <person name="Liu S."/>
            <person name="Wang Z."/>
            <person name="Li J."/>
        </authorList>
    </citation>
    <scope>NUCLEOTIDE SEQUENCE [LARGE SCALE GENOMIC DNA]</scope>
    <source>
        <strain evidence="8">S1194</strain>
    </source>
</reference>
<dbReference type="InterPro" id="IPR033749">
    <property type="entry name" value="Polyprenyl_synt_CS"/>
</dbReference>
<sequence length="364" mass="39775">MTESKRIVARVQSAIDKFLAEQRTHLTEISPDLAPFVDYSASLLSGGKRFRAQFCYWGYRAVAPGNDDEPEVEGVVAASASLELFHAAALVHDDLIDNSDTRRGKPASHRRFQSLHTETGWTGNAESFGRSSAILLGDLLLGWSDEVLDAGLGLVRSRDSAIAARREFNRMRTEVTGGQYLDLLEEHSWRSRNDTEQLERAHRVIVYKSAKYSIEAPLIIGATIGGASLTQISALRDFGLPLGVAFQLRDDLLGVFGDPEQTGKPSGDDLREGKRTVLIGLARRRLTPSATRLLDELLGDPDLTDGQVHTLQASLRECGAVADVENLIAHNARKALAALEVASFDAAARAQLVDLVHIVTRRTV</sequence>
<dbReference type="SFLD" id="SFLDS00005">
    <property type="entry name" value="Isoprenoid_Synthase_Type_I"/>
    <property type="match status" value="1"/>
</dbReference>
<evidence type="ECO:0000256" key="5">
    <source>
        <dbReference type="ARBA" id="ARBA00022842"/>
    </source>
</evidence>
<dbReference type="GO" id="GO:0004659">
    <property type="term" value="F:prenyltransferase activity"/>
    <property type="evidence" value="ECO:0007669"/>
    <property type="project" value="InterPro"/>
</dbReference>
<organism evidence="7 8">
    <name type="scientific">Homoserinimonas hongtaonis</name>
    <dbReference type="NCBI Taxonomy" id="2079791"/>
    <lineage>
        <taxon>Bacteria</taxon>
        <taxon>Bacillati</taxon>
        <taxon>Actinomycetota</taxon>
        <taxon>Actinomycetes</taxon>
        <taxon>Micrococcales</taxon>
        <taxon>Microbacteriaceae</taxon>
        <taxon>Homoserinimonas</taxon>
    </lineage>
</organism>
<dbReference type="SUPFAM" id="SSF48576">
    <property type="entry name" value="Terpenoid synthases"/>
    <property type="match status" value="1"/>
</dbReference>
<dbReference type="InterPro" id="IPR008949">
    <property type="entry name" value="Isoprenoid_synthase_dom_sf"/>
</dbReference>
<comment type="cofactor">
    <cofactor evidence="1">
        <name>Mg(2+)</name>
        <dbReference type="ChEBI" id="CHEBI:18420"/>
    </cofactor>
</comment>
<dbReference type="AlphaFoldDB" id="A0A2U1SY53"/>
<keyword evidence="8" id="KW-1185">Reference proteome</keyword>
<keyword evidence="4" id="KW-0479">Metal-binding</keyword>
<dbReference type="EMBL" id="QEEX01000001">
    <property type="protein sequence ID" value="PWB96557.1"/>
    <property type="molecule type" value="Genomic_DNA"/>
</dbReference>
<evidence type="ECO:0000256" key="3">
    <source>
        <dbReference type="ARBA" id="ARBA00022679"/>
    </source>
</evidence>
<dbReference type="Proteomes" id="UP000244978">
    <property type="component" value="Unassembled WGS sequence"/>
</dbReference>
<gene>
    <name evidence="7" type="ORF">DF220_00910</name>
</gene>
<keyword evidence="3 6" id="KW-0808">Transferase</keyword>
<dbReference type="Gene3D" id="1.10.600.10">
    <property type="entry name" value="Farnesyl Diphosphate Synthase"/>
    <property type="match status" value="1"/>
</dbReference>
<dbReference type="PANTHER" id="PTHR12001">
    <property type="entry name" value="GERANYLGERANYL PYROPHOSPHATE SYNTHASE"/>
    <property type="match status" value="1"/>
</dbReference>
<evidence type="ECO:0000313" key="8">
    <source>
        <dbReference type="Proteomes" id="UP000244978"/>
    </source>
</evidence>
<evidence type="ECO:0000313" key="7">
    <source>
        <dbReference type="EMBL" id="PWB96557.1"/>
    </source>
</evidence>
<dbReference type="Pfam" id="PF00348">
    <property type="entry name" value="polyprenyl_synt"/>
    <property type="match status" value="1"/>
</dbReference>
<evidence type="ECO:0000256" key="1">
    <source>
        <dbReference type="ARBA" id="ARBA00001946"/>
    </source>
</evidence>
<protein>
    <submittedName>
        <fullName evidence="7">Geranylgeranyl pyrophosphate synthase</fullName>
    </submittedName>
</protein>
<evidence type="ECO:0000256" key="6">
    <source>
        <dbReference type="RuleBase" id="RU004466"/>
    </source>
</evidence>
<dbReference type="CDD" id="cd00685">
    <property type="entry name" value="Trans_IPPS_HT"/>
    <property type="match status" value="1"/>
</dbReference>
<name>A0A2U1SY53_9MICO</name>